<evidence type="ECO:0000259" key="13">
    <source>
        <dbReference type="Pfam" id="PF00174"/>
    </source>
</evidence>
<evidence type="ECO:0000259" key="14">
    <source>
        <dbReference type="Pfam" id="PF03404"/>
    </source>
</evidence>
<feature type="region of interest" description="Disordered" evidence="10">
    <location>
        <begin position="1252"/>
        <end position="1310"/>
    </location>
</feature>
<dbReference type="InterPro" id="IPR034193">
    <property type="entry name" value="PCSK9_ProteinaseK-like"/>
</dbReference>
<dbReference type="InterPro" id="IPR010259">
    <property type="entry name" value="S8pro/Inhibitor_I9"/>
</dbReference>
<feature type="active site" description="Charge relay system" evidence="9">
    <location>
        <position position="765"/>
    </location>
</feature>
<keyword evidence="11" id="KW-0812">Transmembrane</keyword>
<keyword evidence="17" id="KW-1185">Reference proteome</keyword>
<feature type="region of interest" description="Disordered" evidence="10">
    <location>
        <begin position="1596"/>
        <end position="1624"/>
    </location>
</feature>
<feature type="compositionally biased region" description="Basic and acidic residues" evidence="10">
    <location>
        <begin position="1556"/>
        <end position="1565"/>
    </location>
</feature>
<evidence type="ECO:0000256" key="5">
    <source>
        <dbReference type="ARBA" id="ARBA00022729"/>
    </source>
</evidence>
<evidence type="ECO:0000259" key="12">
    <source>
        <dbReference type="Pfam" id="PF00082"/>
    </source>
</evidence>
<keyword evidence="7 9" id="KW-0720">Serine protease</keyword>
<keyword evidence="8" id="KW-0560">Oxidoreductase</keyword>
<evidence type="ECO:0000256" key="2">
    <source>
        <dbReference type="ARBA" id="ARBA00022505"/>
    </source>
</evidence>
<feature type="active site" description="Charge relay system" evidence="9">
    <location>
        <position position="734"/>
    </location>
</feature>
<evidence type="ECO:0000313" key="16">
    <source>
        <dbReference type="EMBL" id="RMZ68375.1"/>
    </source>
</evidence>
<dbReference type="InterPro" id="IPR000209">
    <property type="entry name" value="Peptidase_S8/S53_dom"/>
</dbReference>
<comment type="cofactor">
    <cofactor evidence="1">
        <name>Mo-molybdopterin</name>
        <dbReference type="ChEBI" id="CHEBI:71302"/>
    </cofactor>
</comment>
<dbReference type="InterPro" id="IPR036374">
    <property type="entry name" value="OxRdtase_Mopterin-bd_sf"/>
</dbReference>
<comment type="similarity">
    <text evidence="9">Belongs to the peptidase S8 family.</text>
</comment>
<dbReference type="Pfam" id="PF00174">
    <property type="entry name" value="Oxidored_molyb"/>
    <property type="match status" value="1"/>
</dbReference>
<dbReference type="Pfam" id="PF05922">
    <property type="entry name" value="Inhibitor_I9"/>
    <property type="match status" value="1"/>
</dbReference>
<evidence type="ECO:0000256" key="8">
    <source>
        <dbReference type="ARBA" id="ARBA00023002"/>
    </source>
</evidence>
<dbReference type="GO" id="GO:0030151">
    <property type="term" value="F:molybdenum ion binding"/>
    <property type="evidence" value="ECO:0007669"/>
    <property type="project" value="InterPro"/>
</dbReference>
<dbReference type="SUPFAM" id="SSF81296">
    <property type="entry name" value="E set domains"/>
    <property type="match status" value="1"/>
</dbReference>
<dbReference type="Pfam" id="PF00082">
    <property type="entry name" value="Peptidase_S8"/>
    <property type="match status" value="1"/>
</dbReference>
<dbReference type="SUPFAM" id="SSF56524">
    <property type="entry name" value="Oxidoreductase molybdopterin-binding domain"/>
    <property type="match status" value="1"/>
</dbReference>
<evidence type="ECO:0000256" key="4">
    <source>
        <dbReference type="ARBA" id="ARBA00022723"/>
    </source>
</evidence>
<keyword evidence="11" id="KW-0472">Membrane</keyword>
<dbReference type="Pfam" id="PF03404">
    <property type="entry name" value="Mo-co_dimer"/>
    <property type="match status" value="1"/>
</dbReference>
<feature type="domain" description="Moybdenum cofactor oxidoreductase dimerisation" evidence="14">
    <location>
        <begin position="343"/>
        <end position="421"/>
    </location>
</feature>
<dbReference type="Proteomes" id="UP000265663">
    <property type="component" value="Unassembled WGS sequence"/>
</dbReference>
<dbReference type="OrthoDB" id="10051395at2759"/>
<dbReference type="GO" id="GO:0020037">
    <property type="term" value="F:heme binding"/>
    <property type="evidence" value="ECO:0007669"/>
    <property type="project" value="TreeGrafter"/>
</dbReference>
<dbReference type="GO" id="GO:0005739">
    <property type="term" value="C:mitochondrion"/>
    <property type="evidence" value="ECO:0007669"/>
    <property type="project" value="TreeGrafter"/>
</dbReference>
<dbReference type="InterPro" id="IPR008335">
    <property type="entry name" value="Mopterin_OxRdtase_euk"/>
</dbReference>
<evidence type="ECO:0000256" key="11">
    <source>
        <dbReference type="SAM" id="Phobius"/>
    </source>
</evidence>
<feature type="domain" description="Peptidase S8/S53" evidence="12">
    <location>
        <begin position="732"/>
        <end position="955"/>
    </location>
</feature>
<evidence type="ECO:0000256" key="1">
    <source>
        <dbReference type="ARBA" id="ARBA00001924"/>
    </source>
</evidence>
<feature type="region of interest" description="Disordered" evidence="10">
    <location>
        <begin position="1323"/>
        <end position="1384"/>
    </location>
</feature>
<evidence type="ECO:0000256" key="9">
    <source>
        <dbReference type="PROSITE-ProRule" id="PRU01240"/>
    </source>
</evidence>
<keyword evidence="4" id="KW-0479">Metal-binding</keyword>
<keyword evidence="11" id="KW-1133">Transmembrane helix</keyword>
<dbReference type="PANTHER" id="PTHR19372:SF6">
    <property type="entry name" value="SULFITE OXIDASE"/>
    <property type="match status" value="1"/>
</dbReference>
<dbReference type="GO" id="GO:0006790">
    <property type="term" value="P:sulfur compound metabolic process"/>
    <property type="evidence" value="ECO:0007669"/>
    <property type="project" value="TreeGrafter"/>
</dbReference>
<name>A0A3M7M1G9_9PLEO</name>
<evidence type="ECO:0000313" key="17">
    <source>
        <dbReference type="Proteomes" id="UP000265663"/>
    </source>
</evidence>
<dbReference type="Gene3D" id="3.90.420.10">
    <property type="entry name" value="Oxidoreductase, molybdopterin-binding domain"/>
    <property type="match status" value="1"/>
</dbReference>
<dbReference type="InterPro" id="IPR015500">
    <property type="entry name" value="Peptidase_S8_subtilisin-rel"/>
</dbReference>
<dbReference type="SUPFAM" id="SSF52743">
    <property type="entry name" value="Subtilisin-like"/>
    <property type="match status" value="1"/>
</dbReference>
<evidence type="ECO:0000259" key="15">
    <source>
        <dbReference type="Pfam" id="PF05922"/>
    </source>
</evidence>
<dbReference type="PRINTS" id="PR00407">
    <property type="entry name" value="EUMOPTERIN"/>
</dbReference>
<feature type="region of interest" description="Disordered" evidence="10">
    <location>
        <begin position="1517"/>
        <end position="1578"/>
    </location>
</feature>
<feature type="domain" description="Oxidoreductase molybdopterin-binding" evidence="13">
    <location>
        <begin position="137"/>
        <end position="317"/>
    </location>
</feature>
<evidence type="ECO:0000256" key="10">
    <source>
        <dbReference type="SAM" id="MobiDB-lite"/>
    </source>
</evidence>
<dbReference type="FunFam" id="3.90.420.10:FF:000002">
    <property type="entry name" value="sulfite oxidase, mitochondrial"/>
    <property type="match status" value="1"/>
</dbReference>
<dbReference type="InterPro" id="IPR000572">
    <property type="entry name" value="OxRdtase_Mopterin-bd_dom"/>
</dbReference>
<dbReference type="GO" id="GO:0008482">
    <property type="term" value="F:sulfite oxidase activity"/>
    <property type="evidence" value="ECO:0007669"/>
    <property type="project" value="TreeGrafter"/>
</dbReference>
<feature type="compositionally biased region" description="Polar residues" evidence="10">
    <location>
        <begin position="1529"/>
        <end position="1540"/>
    </location>
</feature>
<keyword evidence="6 9" id="KW-0378">Hydrolase</keyword>
<dbReference type="InterPro" id="IPR014756">
    <property type="entry name" value="Ig_E-set"/>
</dbReference>
<reference evidence="16 17" key="1">
    <citation type="journal article" date="2014" name="PLoS ONE">
        <title>De novo Genome Assembly of the Fungal Plant Pathogen Pyrenophora semeniperda.</title>
        <authorList>
            <person name="Soliai M.M."/>
            <person name="Meyer S.E."/>
            <person name="Udall J.A."/>
            <person name="Elzinga D.E."/>
            <person name="Hermansen R.A."/>
            <person name="Bodily P.M."/>
            <person name="Hart A.A."/>
            <person name="Coleman C.E."/>
        </authorList>
    </citation>
    <scope>NUCLEOTIDE SEQUENCE [LARGE SCALE GENOMIC DNA]</scope>
    <source>
        <strain evidence="16 17">CCB06</strain>
        <tissue evidence="16">Mycelium</tissue>
    </source>
</reference>
<proteinExistence type="inferred from homology"/>
<dbReference type="PRINTS" id="PR00723">
    <property type="entry name" value="SUBTILISIN"/>
</dbReference>
<feature type="domain" description="Inhibitor I9" evidence="15">
    <location>
        <begin position="609"/>
        <end position="690"/>
    </location>
</feature>
<feature type="transmembrane region" description="Helical" evidence="11">
    <location>
        <begin position="576"/>
        <end position="597"/>
    </location>
</feature>
<dbReference type="GO" id="GO:0004252">
    <property type="term" value="F:serine-type endopeptidase activity"/>
    <property type="evidence" value="ECO:0007669"/>
    <property type="project" value="UniProtKB-UniRule"/>
</dbReference>
<dbReference type="Gene3D" id="2.60.40.650">
    <property type="match status" value="1"/>
</dbReference>
<accession>A0A3M7M1G9</accession>
<dbReference type="Gene3D" id="3.40.50.200">
    <property type="entry name" value="Peptidase S8/S53 domain"/>
    <property type="match status" value="1"/>
</dbReference>
<keyword evidence="3 9" id="KW-0645">Protease</keyword>
<organism evidence="16 17">
    <name type="scientific">Pyrenophora seminiperda CCB06</name>
    <dbReference type="NCBI Taxonomy" id="1302712"/>
    <lineage>
        <taxon>Eukaryota</taxon>
        <taxon>Fungi</taxon>
        <taxon>Dikarya</taxon>
        <taxon>Ascomycota</taxon>
        <taxon>Pezizomycotina</taxon>
        <taxon>Dothideomycetes</taxon>
        <taxon>Pleosporomycetidae</taxon>
        <taxon>Pleosporales</taxon>
        <taxon>Pleosporineae</taxon>
        <taxon>Pleosporaceae</taxon>
        <taxon>Pyrenophora</taxon>
    </lineage>
</organism>
<dbReference type="CDD" id="cd02110">
    <property type="entry name" value="SO_family_Moco_dimer"/>
    <property type="match status" value="1"/>
</dbReference>
<dbReference type="PROSITE" id="PS00136">
    <property type="entry name" value="SUBTILASE_ASP"/>
    <property type="match status" value="1"/>
</dbReference>
<dbReference type="InterPro" id="IPR023827">
    <property type="entry name" value="Peptidase_S8_Asp-AS"/>
</dbReference>
<feature type="active site" description="Charge relay system" evidence="9">
    <location>
        <position position="922"/>
    </location>
</feature>
<feature type="transmembrane region" description="Helical" evidence="11">
    <location>
        <begin position="544"/>
        <end position="569"/>
    </location>
</feature>
<keyword evidence="5" id="KW-0732">Signal</keyword>
<evidence type="ECO:0000256" key="6">
    <source>
        <dbReference type="ARBA" id="ARBA00022801"/>
    </source>
</evidence>
<dbReference type="EMBL" id="KE747815">
    <property type="protein sequence ID" value="RMZ68375.1"/>
    <property type="molecule type" value="Genomic_DNA"/>
</dbReference>
<dbReference type="SUPFAM" id="SSF54897">
    <property type="entry name" value="Protease propeptides/inhibitors"/>
    <property type="match status" value="1"/>
</dbReference>
<evidence type="ECO:0000256" key="7">
    <source>
        <dbReference type="ARBA" id="ARBA00022825"/>
    </source>
</evidence>
<feature type="compositionally biased region" description="Basic and acidic residues" evidence="10">
    <location>
        <begin position="1372"/>
        <end position="1383"/>
    </location>
</feature>
<dbReference type="PROSITE" id="PS51892">
    <property type="entry name" value="SUBTILASE"/>
    <property type="match status" value="1"/>
</dbReference>
<keyword evidence="2" id="KW-0500">Molybdenum</keyword>
<gene>
    <name evidence="16" type="ORF">GMOD_00010002</name>
</gene>
<dbReference type="GO" id="GO:0043546">
    <property type="term" value="F:molybdopterin cofactor binding"/>
    <property type="evidence" value="ECO:0007669"/>
    <property type="project" value="TreeGrafter"/>
</dbReference>
<dbReference type="GO" id="GO:0006508">
    <property type="term" value="P:proteolysis"/>
    <property type="evidence" value="ECO:0007669"/>
    <property type="project" value="UniProtKB-KW"/>
</dbReference>
<dbReference type="InterPro" id="IPR005066">
    <property type="entry name" value="MoCF_OxRdtse_dimer"/>
</dbReference>
<sequence length="1624" mass="181023">MSKPNAKPFELLTTEEPDFPEEREGWKGYIEWERYPEKKKKAAEILAKYDFPVPPEFQLLPLPKTNPVLEGVRWKYYHYALGKTTKDLPDISWEYVKKEKSEDMVHVLQFPYNGEPPRKRLVETEITPNKDHFIRNHGGVPEIDPEKYFFEVEGLVNTPKKISLKELQDESIFPRMSTCVTLQCSGTRRIEQIHDYPGDGDELINAPWGEGAIGTARYVGVSLKKVLKYCGVKPEGKHVEFFGADTYFKKGQVYNYAVSVPYRKVKVHEVMLAWEMNGEPLPAIHGFPLRAVVMGYIGARSCKWLTRINVIDAPSMAPVQMKEYLYYTPQNGKQNVTYSNGFSIQTMPVSSAIMTPVDKDVIVHDGTIHMTGWAYSGSGWPTRVEVSNDGGGVWYEVPYDNLSTKYYHAWRTWSIDIPVDAEGWLRNRRLCVALGKHLLRFPNLTEFALTICLGIGISMSHPRASNSFEYMGLTYYAISRVKLYSINKSKPATAKRLQQLEDHGASIHPITRPLPFDLQTDEEYLEEMQKRGGRDPLDNICRTFVAIFLYPNAFVASIPPLLPAFPAILIKSTMRFFANTFVLATAGLPLVASLAVYPNLSSRDLVPGQYVVQLRHDTDNSTRAAHHETVRRIRARQVGRRDAFEDTFRNHHQYEIGHFKGYASSLDARMIAELEALPEVVAVHPDIVMYPQKYIEQDYAPWGLCSISTYKQWGTSTYLYDDSAGEDSFAYIVDSGIRLTHHEFEGRAEWGFNAVDFSDQDIHGHGTFEAGIVAGKSFGVAKKAKVVAVKVISKDGRAHWTSQLAGLNWAVNDIIAKQRQDMAVILLAIAGPAFETYDEIVQIIESKGIFVVMAAGNHNMHANYTSPCRSPGGMCVGAHDPQNWRLPLSNYGPEVDMWAPGADIQSASNLGDQVAGRGTGTSASAAFVAGLACYFRGLLGPMSVDEVKEKIYSVASGWRLMDGWTSTNLIAYNACGRLFTIGTYDLMRCFVITSVAAQMHRKAHAHPMMCGAAPSHSLLSHLSFPIAKNTATYTSLADKLIVMALIDNRIGEPCMFRGVWIQKYHVRRIDNEKKHMQTQKVFVSNILVPGHGRPIPVVSDWKRPPFRTALAPTVFMKSFAGSSYDCAILSEIVYTIHRHAADIVTDPSPKPCILIARLQPLAMGTILDAFALHRVRGALKTLLSPHQTHHVHSECPDVRYVCARKRYKSGRKGRTSVYRIRSQYANEHGRIAKLYSNVQVADLDEDQRGSFTGVEHISSNGKGRRVRQRMGQAADKLKKKKREAKILPIRAVKPGEGRPISSAKRNGTAHSEAFAQDVISRAGPSEGYATPQTQNDPRFSSNKAGPHRSSSRGQQNAFRPHKRTQVGSVQRDLAHPSSKDRFGRRLLVSTVAKPSKTGQQTAASRDSTAVKAGRRASIKVVKGKHEAHSSSVTLEASATSFTQPGMTSQESDALIFGVCSRVASRSDLQADLMQDCITPDVHTHASQIPEDDRLVEADGQQTDMSTLSQNLSALNLRRLPSSPGEADKLSTSLPRMTAPNSKLRFTKASPPALRGSEPRHPRFNPDDDTAQLDSERIPAYDSRYLSVRYLQELPDASTHARHVDPTNPVPESDTPPGTPPFTSN</sequence>
<dbReference type="CDD" id="cd04077">
    <property type="entry name" value="Peptidases_S8_PCSK9_ProteinaseK_like"/>
    <property type="match status" value="1"/>
</dbReference>
<feature type="compositionally biased region" description="Polar residues" evidence="10">
    <location>
        <begin position="1330"/>
        <end position="1343"/>
    </location>
</feature>
<protein>
    <submittedName>
        <fullName evidence="16">Sulfite oxidase</fullName>
    </submittedName>
</protein>
<evidence type="ECO:0000256" key="3">
    <source>
        <dbReference type="ARBA" id="ARBA00022670"/>
    </source>
</evidence>
<dbReference type="InterPro" id="IPR036852">
    <property type="entry name" value="Peptidase_S8/S53_dom_sf"/>
</dbReference>
<dbReference type="PANTHER" id="PTHR19372">
    <property type="entry name" value="SULFITE REDUCTASE"/>
    <property type="match status" value="1"/>
</dbReference>